<evidence type="ECO:0000313" key="7">
    <source>
        <dbReference type="EMBL" id="KAJ8314094.1"/>
    </source>
</evidence>
<comment type="caution">
    <text evidence="7">The sequence shown here is derived from an EMBL/GenBank/DDBJ whole genome shotgun (WGS) entry which is preliminary data.</text>
</comment>
<keyword evidence="5 6" id="KW-0472">Membrane</keyword>
<feature type="transmembrane region" description="Helical" evidence="6">
    <location>
        <begin position="47"/>
        <end position="68"/>
    </location>
</feature>
<evidence type="ECO:0000256" key="2">
    <source>
        <dbReference type="ARBA" id="ARBA00022448"/>
    </source>
</evidence>
<dbReference type="InterPro" id="IPR009716">
    <property type="entry name" value="Ferroportin-1"/>
</dbReference>
<comment type="function">
    <text evidence="6">May be involved in iron transport and iron homeostasis.</text>
</comment>
<keyword evidence="2 6" id="KW-0813">Transport</keyword>
<proteinExistence type="inferred from homology"/>
<dbReference type="Pfam" id="PF06963">
    <property type="entry name" value="FPN1"/>
    <property type="match status" value="1"/>
</dbReference>
<protein>
    <recommendedName>
        <fullName evidence="6">Solute carrier family 40 member</fullName>
    </recommendedName>
</protein>
<reference evidence="7 8" key="1">
    <citation type="submission" date="2022-12" db="EMBL/GenBank/DDBJ databases">
        <title>Chromosome-level genome of Tegillarca granosa.</title>
        <authorList>
            <person name="Kim J."/>
        </authorList>
    </citation>
    <scope>NUCLEOTIDE SEQUENCE [LARGE SCALE GENOMIC DNA]</scope>
    <source>
        <strain evidence="7">Teg-2019</strain>
        <tissue evidence="7">Adductor muscle</tissue>
    </source>
</reference>
<comment type="caution">
    <text evidence="6">Lacks conserved residue(s) required for the propagation of feature annotation.</text>
</comment>
<sequence length="100" mass="10994">METNYLQHNNVIVCAMIRVVNVGDRMWQFGVGLFLIDLAPESLQLTAIYGFASGGAVLLFGALIGDWVDNTARLTEMSQKINQSVLNGNSHGEIVRHCTK</sequence>
<evidence type="ECO:0000256" key="6">
    <source>
        <dbReference type="RuleBase" id="RU365065"/>
    </source>
</evidence>
<comment type="subcellular location">
    <subcellularLocation>
        <location evidence="1 6">Membrane</location>
        <topology evidence="1 6">Multi-pass membrane protein</topology>
    </subcellularLocation>
</comment>
<evidence type="ECO:0000256" key="1">
    <source>
        <dbReference type="ARBA" id="ARBA00004141"/>
    </source>
</evidence>
<comment type="similarity">
    <text evidence="6">Belongs to the ferroportin (FP) (TC 2.A.100) family. SLC40A subfamily.</text>
</comment>
<evidence type="ECO:0000256" key="5">
    <source>
        <dbReference type="ARBA" id="ARBA00023136"/>
    </source>
</evidence>
<keyword evidence="6" id="KW-0406">Ion transport</keyword>
<accession>A0ABQ9F9P9</accession>
<dbReference type="Proteomes" id="UP001217089">
    <property type="component" value="Unassembled WGS sequence"/>
</dbReference>
<evidence type="ECO:0000313" key="8">
    <source>
        <dbReference type="Proteomes" id="UP001217089"/>
    </source>
</evidence>
<keyword evidence="3 6" id="KW-0812">Transmembrane</keyword>
<keyword evidence="4 6" id="KW-1133">Transmembrane helix</keyword>
<dbReference type="PANTHER" id="PTHR11660:SF57">
    <property type="entry name" value="SOLUTE CARRIER FAMILY 40 MEMBER"/>
    <property type="match status" value="1"/>
</dbReference>
<evidence type="ECO:0000256" key="4">
    <source>
        <dbReference type="ARBA" id="ARBA00022989"/>
    </source>
</evidence>
<keyword evidence="8" id="KW-1185">Reference proteome</keyword>
<dbReference type="EMBL" id="JARBDR010000342">
    <property type="protein sequence ID" value="KAJ8314094.1"/>
    <property type="molecule type" value="Genomic_DNA"/>
</dbReference>
<dbReference type="PANTHER" id="PTHR11660">
    <property type="entry name" value="SOLUTE CARRIER FAMILY 40 MEMBER"/>
    <property type="match status" value="1"/>
</dbReference>
<gene>
    <name evidence="7" type="ORF">KUTeg_008655</name>
</gene>
<evidence type="ECO:0000256" key="3">
    <source>
        <dbReference type="ARBA" id="ARBA00022692"/>
    </source>
</evidence>
<name>A0ABQ9F9P9_TEGGR</name>
<organism evidence="7 8">
    <name type="scientific">Tegillarca granosa</name>
    <name type="common">Malaysian cockle</name>
    <name type="synonym">Anadara granosa</name>
    <dbReference type="NCBI Taxonomy" id="220873"/>
    <lineage>
        <taxon>Eukaryota</taxon>
        <taxon>Metazoa</taxon>
        <taxon>Spiralia</taxon>
        <taxon>Lophotrochozoa</taxon>
        <taxon>Mollusca</taxon>
        <taxon>Bivalvia</taxon>
        <taxon>Autobranchia</taxon>
        <taxon>Pteriomorphia</taxon>
        <taxon>Arcoida</taxon>
        <taxon>Arcoidea</taxon>
        <taxon>Arcidae</taxon>
        <taxon>Tegillarca</taxon>
    </lineage>
</organism>